<reference evidence="1 2" key="1">
    <citation type="journal article" date="2024" name="bioRxiv">
        <title>A reference genome for Trichogramma kaykai: A tiny desert-dwelling parasitoid wasp with competing sex-ratio distorters.</title>
        <authorList>
            <person name="Culotta J."/>
            <person name="Lindsey A.R."/>
        </authorList>
    </citation>
    <scope>NUCLEOTIDE SEQUENCE [LARGE SCALE GENOMIC DNA]</scope>
    <source>
        <strain evidence="1 2">KSX58</strain>
    </source>
</reference>
<sequence length="133" mass="14949">MDSSGLFNSAVSDYHEAQKSIKVETLGEVKSEFLGDEATTLNLDSGLVEKNSEKRLTNAVDNKRRSKTKTDAGSIVNALPIIYIKTVYFNKIFIIIGAHRTCDMGLPMLMVEIFVDFHVEIQLFIFSNIFKLI</sequence>
<evidence type="ECO:0000313" key="1">
    <source>
        <dbReference type="EMBL" id="KAL3402524.1"/>
    </source>
</evidence>
<gene>
    <name evidence="1" type="ORF">TKK_004471</name>
</gene>
<accession>A0ABD2XC90</accession>
<evidence type="ECO:0000313" key="2">
    <source>
        <dbReference type="Proteomes" id="UP001627154"/>
    </source>
</evidence>
<organism evidence="1 2">
    <name type="scientific">Trichogramma kaykai</name>
    <dbReference type="NCBI Taxonomy" id="54128"/>
    <lineage>
        <taxon>Eukaryota</taxon>
        <taxon>Metazoa</taxon>
        <taxon>Ecdysozoa</taxon>
        <taxon>Arthropoda</taxon>
        <taxon>Hexapoda</taxon>
        <taxon>Insecta</taxon>
        <taxon>Pterygota</taxon>
        <taxon>Neoptera</taxon>
        <taxon>Endopterygota</taxon>
        <taxon>Hymenoptera</taxon>
        <taxon>Apocrita</taxon>
        <taxon>Proctotrupomorpha</taxon>
        <taxon>Chalcidoidea</taxon>
        <taxon>Trichogrammatidae</taxon>
        <taxon>Trichogramma</taxon>
    </lineage>
</organism>
<name>A0ABD2XC90_9HYME</name>
<protein>
    <submittedName>
        <fullName evidence="1">Uncharacterized protein</fullName>
    </submittedName>
</protein>
<dbReference type="EMBL" id="JBJJXI010000034">
    <property type="protein sequence ID" value="KAL3402524.1"/>
    <property type="molecule type" value="Genomic_DNA"/>
</dbReference>
<proteinExistence type="predicted"/>
<dbReference type="AlphaFoldDB" id="A0ABD2XC90"/>
<keyword evidence="2" id="KW-1185">Reference proteome</keyword>
<dbReference type="Proteomes" id="UP001627154">
    <property type="component" value="Unassembled WGS sequence"/>
</dbReference>
<comment type="caution">
    <text evidence="1">The sequence shown here is derived from an EMBL/GenBank/DDBJ whole genome shotgun (WGS) entry which is preliminary data.</text>
</comment>